<evidence type="ECO:0000256" key="2">
    <source>
        <dbReference type="SAM" id="MobiDB-lite"/>
    </source>
</evidence>
<feature type="compositionally biased region" description="Polar residues" evidence="2">
    <location>
        <begin position="41"/>
        <end position="51"/>
    </location>
</feature>
<dbReference type="PANTHER" id="PTHR22590">
    <property type="entry name" value="MYOSIN MOTOR DOMAIN-CONTAINING PROTEIN"/>
    <property type="match status" value="1"/>
</dbReference>
<evidence type="ECO:0000313" key="4">
    <source>
        <dbReference type="Proteomes" id="UP000694388"/>
    </source>
</evidence>
<accession>A0A8C4NM32</accession>
<dbReference type="AlphaFoldDB" id="A0A8C4NM32"/>
<protein>
    <submittedName>
        <fullName evidence="3">Uncharacterized protein</fullName>
    </submittedName>
</protein>
<dbReference type="FunFam" id="1.20.5.190:FF:000055">
    <property type="entry name" value="Putative microtubule-associated protein futsch"/>
    <property type="match status" value="2"/>
</dbReference>
<sequence length="453" mass="51054">METIAFRSNDDILHPKVEIPPIIVLDEPHYPSKVENQIHSSTLRSQSNQVCYSRASSQSSRASQEGDQELALEFQHQAQLGILIRPRMDHHGVIESRDSTSKTTKESSSSYNDLVNKIWIKNNSLQIPTKPEAVVTIQASYRGHLARKDLKKQHQSATTLQSNFRGYRTRNQLKRWSNEMETIAFESSDYNLLNKLYHPSKVEKQINSSNLGAQSSQVFDNRPSSCSSCASQESDRDSALAYQHWVQLGIVIRPRLGHDGVSESRGLTSKTTKRSSSSYNDLVCCYGVDVIGKKNTLLEDLTKEEAVVTVQAGYRGHLARKNLKRQHQCATTIQANFRGYRLRKELDQSPNETITFCYNDDNLDSKAKVVAFHLQDEPDDIIKKQGKVASTKATSTHESKEFQKRTARAAVQSSQVKPDLPSCSTHDAGAKSAQSCLCCNICHIRRLHFQFLE</sequence>
<evidence type="ECO:0000313" key="3">
    <source>
        <dbReference type="Ensembl" id="ENSEBUP00000007003.1"/>
    </source>
</evidence>
<name>A0A8C4NM32_EPTBU</name>
<dbReference type="PROSITE" id="PS50096">
    <property type="entry name" value="IQ"/>
    <property type="match status" value="4"/>
</dbReference>
<reference evidence="3" key="1">
    <citation type="submission" date="2025-08" db="UniProtKB">
        <authorList>
            <consortium name="Ensembl"/>
        </authorList>
    </citation>
    <scope>IDENTIFICATION</scope>
</reference>
<dbReference type="SUPFAM" id="SSF52540">
    <property type="entry name" value="P-loop containing nucleoside triphosphate hydrolases"/>
    <property type="match status" value="2"/>
</dbReference>
<organism evidence="3 4">
    <name type="scientific">Eptatretus burgeri</name>
    <name type="common">Inshore hagfish</name>
    <dbReference type="NCBI Taxonomy" id="7764"/>
    <lineage>
        <taxon>Eukaryota</taxon>
        <taxon>Metazoa</taxon>
        <taxon>Chordata</taxon>
        <taxon>Craniata</taxon>
        <taxon>Vertebrata</taxon>
        <taxon>Cyclostomata</taxon>
        <taxon>Myxini</taxon>
        <taxon>Myxiniformes</taxon>
        <taxon>Myxinidae</taxon>
        <taxon>Eptatretinae</taxon>
        <taxon>Eptatretus</taxon>
    </lineage>
</organism>
<dbReference type="CDD" id="cd23767">
    <property type="entry name" value="IQCD"/>
    <property type="match status" value="4"/>
</dbReference>
<feature type="region of interest" description="Disordered" evidence="2">
    <location>
        <begin position="41"/>
        <end position="66"/>
    </location>
</feature>
<dbReference type="GeneTree" id="ENSGT00930000152771"/>
<keyword evidence="1" id="KW-0677">Repeat</keyword>
<dbReference type="InterPro" id="IPR000048">
    <property type="entry name" value="IQ_motif_EF-hand-BS"/>
</dbReference>
<evidence type="ECO:0000256" key="1">
    <source>
        <dbReference type="ARBA" id="ARBA00022737"/>
    </source>
</evidence>
<dbReference type="Gene3D" id="1.20.5.190">
    <property type="match status" value="2"/>
</dbReference>
<proteinExistence type="predicted"/>
<keyword evidence="4" id="KW-1185">Reference proteome</keyword>
<dbReference type="Proteomes" id="UP000694388">
    <property type="component" value="Unplaced"/>
</dbReference>
<dbReference type="SMART" id="SM00015">
    <property type="entry name" value="IQ"/>
    <property type="match status" value="4"/>
</dbReference>
<feature type="compositionally biased region" description="Low complexity" evidence="2">
    <location>
        <begin position="53"/>
        <end position="63"/>
    </location>
</feature>
<dbReference type="InterPro" id="IPR052318">
    <property type="entry name" value="CellDiv_DevSignal_Domain"/>
</dbReference>
<dbReference type="InterPro" id="IPR027417">
    <property type="entry name" value="P-loop_NTPase"/>
</dbReference>
<dbReference type="PANTHER" id="PTHR22590:SF2">
    <property type="entry name" value="IQ DOMAIN-CONTAINING PROTEIN N"/>
    <property type="match status" value="1"/>
</dbReference>
<dbReference type="Pfam" id="PF00612">
    <property type="entry name" value="IQ"/>
    <property type="match status" value="4"/>
</dbReference>
<reference evidence="3" key="2">
    <citation type="submission" date="2025-09" db="UniProtKB">
        <authorList>
            <consortium name="Ensembl"/>
        </authorList>
    </citation>
    <scope>IDENTIFICATION</scope>
</reference>
<dbReference type="Ensembl" id="ENSEBUT00000007472.1">
    <property type="protein sequence ID" value="ENSEBUP00000007003.1"/>
    <property type="gene ID" value="ENSEBUG00000004587.1"/>
</dbReference>